<proteinExistence type="predicted"/>
<keyword evidence="3" id="KW-1185">Reference proteome</keyword>
<protein>
    <submittedName>
        <fullName evidence="2">Uncharacterized protein</fullName>
    </submittedName>
</protein>
<organism evidence="2 3">
    <name type="scientific">Fusarium redolens</name>
    <dbReference type="NCBI Taxonomy" id="48865"/>
    <lineage>
        <taxon>Eukaryota</taxon>
        <taxon>Fungi</taxon>
        <taxon>Dikarya</taxon>
        <taxon>Ascomycota</taxon>
        <taxon>Pezizomycotina</taxon>
        <taxon>Sordariomycetes</taxon>
        <taxon>Hypocreomycetidae</taxon>
        <taxon>Hypocreales</taxon>
        <taxon>Nectriaceae</taxon>
        <taxon>Fusarium</taxon>
        <taxon>Fusarium redolens species complex</taxon>
    </lineage>
</organism>
<feature type="chain" id="PRO_5040492539" evidence="1">
    <location>
        <begin position="19"/>
        <end position="222"/>
    </location>
</feature>
<accession>A0A9P9KSS3</accession>
<dbReference type="AlphaFoldDB" id="A0A9P9KSS3"/>
<evidence type="ECO:0000313" key="2">
    <source>
        <dbReference type="EMBL" id="KAH7267856.1"/>
    </source>
</evidence>
<dbReference type="Proteomes" id="UP000720189">
    <property type="component" value="Unassembled WGS sequence"/>
</dbReference>
<feature type="signal peptide" evidence="1">
    <location>
        <begin position="1"/>
        <end position="18"/>
    </location>
</feature>
<name>A0A9P9KSS3_FUSRE</name>
<reference evidence="2" key="1">
    <citation type="journal article" date="2021" name="Nat. Commun.">
        <title>Genetic determinants of endophytism in the Arabidopsis root mycobiome.</title>
        <authorList>
            <person name="Mesny F."/>
            <person name="Miyauchi S."/>
            <person name="Thiergart T."/>
            <person name="Pickel B."/>
            <person name="Atanasova L."/>
            <person name="Karlsson M."/>
            <person name="Huettel B."/>
            <person name="Barry K.W."/>
            <person name="Haridas S."/>
            <person name="Chen C."/>
            <person name="Bauer D."/>
            <person name="Andreopoulos W."/>
            <person name="Pangilinan J."/>
            <person name="LaButti K."/>
            <person name="Riley R."/>
            <person name="Lipzen A."/>
            <person name="Clum A."/>
            <person name="Drula E."/>
            <person name="Henrissat B."/>
            <person name="Kohler A."/>
            <person name="Grigoriev I.V."/>
            <person name="Martin F.M."/>
            <person name="Hacquard S."/>
        </authorList>
    </citation>
    <scope>NUCLEOTIDE SEQUENCE</scope>
    <source>
        <strain evidence="2">MPI-CAGE-AT-0023</strain>
    </source>
</reference>
<comment type="caution">
    <text evidence="2">The sequence shown here is derived from an EMBL/GenBank/DDBJ whole genome shotgun (WGS) entry which is preliminary data.</text>
</comment>
<dbReference type="Gene3D" id="2.60.120.260">
    <property type="entry name" value="Galactose-binding domain-like"/>
    <property type="match status" value="1"/>
</dbReference>
<dbReference type="GeneID" id="70226954"/>
<dbReference type="RefSeq" id="XP_046055675.1">
    <property type="nucleotide sequence ID" value="XM_046197000.1"/>
</dbReference>
<gene>
    <name evidence="2" type="ORF">BKA55DRAFT_635112</name>
</gene>
<keyword evidence="1" id="KW-0732">Signal</keyword>
<dbReference type="EMBL" id="JAGMUX010000002">
    <property type="protein sequence ID" value="KAH7267856.1"/>
    <property type="molecule type" value="Genomic_DNA"/>
</dbReference>
<sequence length="222" mass="23942">MVKIQILYSLAVAASALAAPSGVFSSLFSSLDRRACTSPSNLLKNPGFESKSISPWVYAPYYPKQTSQKLVTSGYKSDHALQISGLAKTSSEMGFSRLQQNFTTCKAGKYQLSWSMYLPKGAAQGIDPRTPGMTIWVYDPSGAAQVGTLSFGPNSFNSTIGYPVKLGKHKAGEWVNFSTKLANNLKAGKCTLVVNWFVPGQEQGNPNGKLTLKLDNFAIKAV</sequence>
<evidence type="ECO:0000256" key="1">
    <source>
        <dbReference type="SAM" id="SignalP"/>
    </source>
</evidence>
<dbReference type="OrthoDB" id="5404543at2759"/>
<evidence type="ECO:0000313" key="3">
    <source>
        <dbReference type="Proteomes" id="UP000720189"/>
    </source>
</evidence>